<gene>
    <name evidence="2" type="ORF">EV653_7693</name>
</gene>
<keyword evidence="2" id="KW-0223">Dioxygenase</keyword>
<dbReference type="EMBL" id="SODP01000004">
    <property type="protein sequence ID" value="TDW61129.1"/>
    <property type="molecule type" value="Genomic_DNA"/>
</dbReference>
<accession>A0A4R8BZY9</accession>
<sequence length="119" mass="12978">MYDAVMTSSESPISRIVVLDQHLPEPLPVQHVEVRRITIEPHTALGAHVHNGPVFGNIVSGKAIYQQAAGGEVQVLHPGDVFYEPAVDRISRFDTEDEGVTFLAYFPLTAGQDATLDLV</sequence>
<dbReference type="Proteomes" id="UP000295146">
    <property type="component" value="Unassembled WGS sequence"/>
</dbReference>
<evidence type="ECO:0000313" key="3">
    <source>
        <dbReference type="Proteomes" id="UP000295146"/>
    </source>
</evidence>
<dbReference type="InterPro" id="IPR013096">
    <property type="entry name" value="Cupin_2"/>
</dbReference>
<organism evidence="2 3">
    <name type="scientific">Kribbella pratensis</name>
    <dbReference type="NCBI Taxonomy" id="2512112"/>
    <lineage>
        <taxon>Bacteria</taxon>
        <taxon>Bacillati</taxon>
        <taxon>Actinomycetota</taxon>
        <taxon>Actinomycetes</taxon>
        <taxon>Propionibacteriales</taxon>
        <taxon>Kribbellaceae</taxon>
        <taxon>Kribbella</taxon>
    </lineage>
</organism>
<dbReference type="SUPFAM" id="SSF51182">
    <property type="entry name" value="RmlC-like cupins"/>
    <property type="match status" value="1"/>
</dbReference>
<protein>
    <submittedName>
        <fullName evidence="2">Quercetin dioxygenase-like cupin family protein</fullName>
    </submittedName>
</protein>
<reference evidence="2 3" key="1">
    <citation type="submission" date="2019-03" db="EMBL/GenBank/DDBJ databases">
        <title>Genomic Encyclopedia of Type Strains, Phase III (KMG-III): the genomes of soil and plant-associated and newly described type strains.</title>
        <authorList>
            <person name="Whitman W."/>
        </authorList>
    </citation>
    <scope>NUCLEOTIDE SEQUENCE [LARGE SCALE GENOMIC DNA]</scope>
    <source>
        <strain evidence="2 3">VKM Ac-2573</strain>
    </source>
</reference>
<dbReference type="OrthoDB" id="9802489at2"/>
<name>A0A4R8BZY9_9ACTN</name>
<dbReference type="AlphaFoldDB" id="A0A4R8BZY9"/>
<dbReference type="GO" id="GO:0051213">
    <property type="term" value="F:dioxygenase activity"/>
    <property type="evidence" value="ECO:0007669"/>
    <property type="project" value="UniProtKB-KW"/>
</dbReference>
<keyword evidence="2" id="KW-0560">Oxidoreductase</keyword>
<dbReference type="Pfam" id="PF07883">
    <property type="entry name" value="Cupin_2"/>
    <property type="match status" value="1"/>
</dbReference>
<evidence type="ECO:0000259" key="1">
    <source>
        <dbReference type="Pfam" id="PF07883"/>
    </source>
</evidence>
<dbReference type="Gene3D" id="2.60.120.10">
    <property type="entry name" value="Jelly Rolls"/>
    <property type="match status" value="1"/>
</dbReference>
<evidence type="ECO:0000313" key="2">
    <source>
        <dbReference type="EMBL" id="TDW61129.1"/>
    </source>
</evidence>
<dbReference type="InterPro" id="IPR014710">
    <property type="entry name" value="RmlC-like_jellyroll"/>
</dbReference>
<feature type="domain" description="Cupin type-2" evidence="1">
    <location>
        <begin position="36"/>
        <end position="86"/>
    </location>
</feature>
<comment type="caution">
    <text evidence="2">The sequence shown here is derived from an EMBL/GenBank/DDBJ whole genome shotgun (WGS) entry which is preliminary data.</text>
</comment>
<dbReference type="InterPro" id="IPR011051">
    <property type="entry name" value="RmlC_Cupin_sf"/>
</dbReference>
<proteinExistence type="predicted"/>
<keyword evidence="3" id="KW-1185">Reference proteome</keyword>